<comment type="cofactor">
    <cofactor evidence="1">
        <name>Co(2+)</name>
        <dbReference type="ChEBI" id="CHEBI:48828"/>
    </cofactor>
</comment>
<dbReference type="Proteomes" id="UP000076722">
    <property type="component" value="Unassembled WGS sequence"/>
</dbReference>
<gene>
    <name evidence="13" type="ORF">SISNIDRAFT_483634</name>
</gene>
<evidence type="ECO:0000313" key="13">
    <source>
        <dbReference type="EMBL" id="KZS95399.1"/>
    </source>
</evidence>
<dbReference type="Pfam" id="PF01522">
    <property type="entry name" value="Polysacc_deac_1"/>
    <property type="match status" value="1"/>
</dbReference>
<protein>
    <submittedName>
        <fullName evidence="13">Carbohydrate esterase family 4 protein</fullName>
    </submittedName>
</protein>
<evidence type="ECO:0000313" key="14">
    <source>
        <dbReference type="Proteomes" id="UP000076722"/>
    </source>
</evidence>
<keyword evidence="8" id="KW-0472">Membrane</keyword>
<evidence type="ECO:0000259" key="12">
    <source>
        <dbReference type="PROSITE" id="PS51677"/>
    </source>
</evidence>
<dbReference type="PROSITE" id="PS51677">
    <property type="entry name" value="NODB"/>
    <property type="match status" value="1"/>
</dbReference>
<proteinExistence type="predicted"/>
<reference evidence="13 14" key="1">
    <citation type="journal article" date="2016" name="Mol. Biol. Evol.">
        <title>Comparative Genomics of Early-Diverging Mushroom-Forming Fungi Provides Insights into the Origins of Lignocellulose Decay Capabilities.</title>
        <authorList>
            <person name="Nagy L.G."/>
            <person name="Riley R."/>
            <person name="Tritt A."/>
            <person name="Adam C."/>
            <person name="Daum C."/>
            <person name="Floudas D."/>
            <person name="Sun H."/>
            <person name="Yadav J.S."/>
            <person name="Pangilinan J."/>
            <person name="Larsson K.H."/>
            <person name="Matsuura K."/>
            <person name="Barry K."/>
            <person name="Labutti K."/>
            <person name="Kuo R."/>
            <person name="Ohm R.A."/>
            <person name="Bhattacharya S.S."/>
            <person name="Shirouzu T."/>
            <person name="Yoshinaga Y."/>
            <person name="Martin F.M."/>
            <person name="Grigoriev I.V."/>
            <person name="Hibbett D.S."/>
        </authorList>
    </citation>
    <scope>NUCLEOTIDE SEQUENCE [LARGE SCALE GENOMIC DNA]</scope>
    <source>
        <strain evidence="13 14">HHB9708</strain>
    </source>
</reference>
<evidence type="ECO:0000256" key="6">
    <source>
        <dbReference type="ARBA" id="ARBA00022729"/>
    </source>
</evidence>
<dbReference type="GO" id="GO:0071555">
    <property type="term" value="P:cell wall organization"/>
    <property type="evidence" value="ECO:0007669"/>
    <property type="project" value="UniProtKB-KW"/>
</dbReference>
<keyword evidence="9" id="KW-0119">Carbohydrate metabolism</keyword>
<dbReference type="GO" id="GO:0098552">
    <property type="term" value="C:side of membrane"/>
    <property type="evidence" value="ECO:0007669"/>
    <property type="project" value="UniProtKB-KW"/>
</dbReference>
<keyword evidence="4" id="KW-0325">Glycoprotein</keyword>
<evidence type="ECO:0000256" key="1">
    <source>
        <dbReference type="ARBA" id="ARBA00001941"/>
    </source>
</evidence>
<evidence type="ECO:0000256" key="10">
    <source>
        <dbReference type="ARBA" id="ARBA00023288"/>
    </source>
</evidence>
<keyword evidence="3" id="KW-1003">Cell membrane</keyword>
<dbReference type="GO" id="GO:0046872">
    <property type="term" value="F:metal ion binding"/>
    <property type="evidence" value="ECO:0007669"/>
    <property type="project" value="UniProtKB-KW"/>
</dbReference>
<comment type="subcellular location">
    <subcellularLocation>
        <location evidence="2">Cell membrane</location>
        <topology evidence="2">Lipid-anchor</topology>
        <topology evidence="2">GPI-anchor</topology>
    </subcellularLocation>
</comment>
<dbReference type="PANTHER" id="PTHR46471">
    <property type="entry name" value="CHITIN DEACETYLASE"/>
    <property type="match status" value="1"/>
</dbReference>
<dbReference type="AlphaFoldDB" id="A0A164WVF3"/>
<evidence type="ECO:0000256" key="4">
    <source>
        <dbReference type="ARBA" id="ARBA00022622"/>
    </source>
</evidence>
<dbReference type="GO" id="GO:0005886">
    <property type="term" value="C:plasma membrane"/>
    <property type="evidence" value="ECO:0007669"/>
    <property type="project" value="UniProtKB-SubCell"/>
</dbReference>
<dbReference type="EMBL" id="KV419401">
    <property type="protein sequence ID" value="KZS95399.1"/>
    <property type="molecule type" value="Genomic_DNA"/>
</dbReference>
<keyword evidence="7" id="KW-0378">Hydrolase</keyword>
<dbReference type="SUPFAM" id="SSF88713">
    <property type="entry name" value="Glycoside hydrolase/deacetylase"/>
    <property type="match status" value="1"/>
</dbReference>
<name>A0A164WVF3_9AGAM</name>
<accession>A0A164WVF3</accession>
<dbReference type="PANTHER" id="PTHR46471:SF2">
    <property type="entry name" value="CHITIN DEACETYLASE-RELATED"/>
    <property type="match status" value="1"/>
</dbReference>
<keyword evidence="14" id="KW-1185">Reference proteome</keyword>
<evidence type="ECO:0000256" key="2">
    <source>
        <dbReference type="ARBA" id="ARBA00004609"/>
    </source>
</evidence>
<keyword evidence="10" id="KW-0449">Lipoprotein</keyword>
<keyword evidence="11" id="KW-0961">Cell wall biogenesis/degradation</keyword>
<evidence type="ECO:0000256" key="7">
    <source>
        <dbReference type="ARBA" id="ARBA00022801"/>
    </source>
</evidence>
<evidence type="ECO:0000256" key="9">
    <source>
        <dbReference type="ARBA" id="ARBA00023277"/>
    </source>
</evidence>
<keyword evidence="6" id="KW-0732">Signal</keyword>
<dbReference type="OrthoDB" id="2125469at2759"/>
<dbReference type="Gene3D" id="3.20.20.370">
    <property type="entry name" value="Glycoside hydrolase/deacetylase"/>
    <property type="match status" value="1"/>
</dbReference>
<feature type="domain" description="NodB homology" evidence="12">
    <location>
        <begin position="1"/>
        <end position="171"/>
    </location>
</feature>
<organism evidence="13 14">
    <name type="scientific">Sistotremastrum niveocremeum HHB9708</name>
    <dbReference type="NCBI Taxonomy" id="1314777"/>
    <lineage>
        <taxon>Eukaryota</taxon>
        <taxon>Fungi</taxon>
        <taxon>Dikarya</taxon>
        <taxon>Basidiomycota</taxon>
        <taxon>Agaricomycotina</taxon>
        <taxon>Agaricomycetes</taxon>
        <taxon>Sistotremastrales</taxon>
        <taxon>Sistotremastraceae</taxon>
        <taxon>Sertulicium</taxon>
        <taxon>Sertulicium niveocremeum</taxon>
    </lineage>
</organism>
<dbReference type="GO" id="GO:0016810">
    <property type="term" value="F:hydrolase activity, acting on carbon-nitrogen (but not peptide) bonds"/>
    <property type="evidence" value="ECO:0007669"/>
    <property type="project" value="InterPro"/>
</dbReference>
<dbReference type="InterPro" id="IPR002509">
    <property type="entry name" value="NODB_dom"/>
</dbReference>
<evidence type="ECO:0000256" key="3">
    <source>
        <dbReference type="ARBA" id="ARBA00022475"/>
    </source>
</evidence>
<evidence type="ECO:0000256" key="11">
    <source>
        <dbReference type="ARBA" id="ARBA00023316"/>
    </source>
</evidence>
<keyword evidence="4" id="KW-0336">GPI-anchor</keyword>
<dbReference type="STRING" id="1314777.A0A164WVF3"/>
<dbReference type="GO" id="GO:0005975">
    <property type="term" value="P:carbohydrate metabolic process"/>
    <property type="evidence" value="ECO:0007669"/>
    <property type="project" value="InterPro"/>
</dbReference>
<evidence type="ECO:0000256" key="5">
    <source>
        <dbReference type="ARBA" id="ARBA00022723"/>
    </source>
</evidence>
<dbReference type="InterPro" id="IPR011330">
    <property type="entry name" value="Glyco_hydro/deAcase_b/a-brl"/>
</dbReference>
<evidence type="ECO:0000256" key="8">
    <source>
        <dbReference type="ARBA" id="ARBA00023136"/>
    </source>
</evidence>
<sequence>MAKTVNNFPLPISISPTRFYVSGACIYDEPYTTYLIESYEAGHQIASHTWSHPHLSSLSDDQITSELSQINDAVHTILGVMPAFQRPPYGEYSTDVQDITGGMGQSLVTWDFDSGDSDGDSASQSNGLYDGIVKQHPPNLLTLNHETYESTVTQVLPHALELLTQAGYDLVTVAECLEMDPYLSIDSPGTRDDSWKC</sequence>
<keyword evidence="5" id="KW-0479">Metal-binding</keyword>